<dbReference type="NCBIfam" id="TIGR00135">
    <property type="entry name" value="gatC"/>
    <property type="match status" value="1"/>
</dbReference>
<keyword evidence="6" id="KW-0436">Ligase</keyword>
<evidence type="ECO:0000313" key="8">
    <source>
        <dbReference type="Proteomes" id="UP001158066"/>
    </source>
</evidence>
<dbReference type="GO" id="GO:0005524">
    <property type="term" value="F:ATP binding"/>
    <property type="evidence" value="ECO:0007669"/>
    <property type="project" value="UniProtKB-KW"/>
</dbReference>
<dbReference type="HAMAP" id="MF_00122">
    <property type="entry name" value="GatC"/>
    <property type="match status" value="1"/>
</dbReference>
<dbReference type="RefSeq" id="WP_283410064.1">
    <property type="nucleotide sequence ID" value="NZ_FXUF01000012.1"/>
</dbReference>
<comment type="subunit">
    <text evidence="2 6">Heterotrimer of A, B and C subunits.</text>
</comment>
<evidence type="ECO:0000256" key="4">
    <source>
        <dbReference type="ARBA" id="ARBA00047380"/>
    </source>
</evidence>
<gene>
    <name evidence="6" type="primary">gatC</name>
    <name evidence="7" type="ORF">SAMN06296020_11215</name>
</gene>
<dbReference type="GO" id="GO:0006412">
    <property type="term" value="P:translation"/>
    <property type="evidence" value="ECO:0007669"/>
    <property type="project" value="UniProtKB-UniRule"/>
</dbReference>
<comment type="similarity">
    <text evidence="1 6">Belongs to the GatC family.</text>
</comment>
<evidence type="ECO:0000313" key="7">
    <source>
        <dbReference type="EMBL" id="SMP64796.1"/>
    </source>
</evidence>
<evidence type="ECO:0000256" key="1">
    <source>
        <dbReference type="ARBA" id="ARBA00010757"/>
    </source>
</evidence>
<dbReference type="InterPro" id="IPR036113">
    <property type="entry name" value="Asp/Glu-ADT_sf_sub_c"/>
</dbReference>
<dbReference type="EC" id="6.3.5.-" evidence="6"/>
<accession>A0AA46AJV0</accession>
<dbReference type="Proteomes" id="UP001158066">
    <property type="component" value="Unassembled WGS sequence"/>
</dbReference>
<keyword evidence="6" id="KW-0648">Protein biosynthesis</keyword>
<protein>
    <recommendedName>
        <fullName evidence="6">Aspartyl/glutamyl-tRNA(Asn/Gln) amidotransferase subunit C</fullName>
        <shortName evidence="6">Asp/Glu-ADT subunit C</shortName>
        <ecNumber evidence="6">6.3.5.-</ecNumber>
    </recommendedName>
</protein>
<dbReference type="GO" id="GO:0070681">
    <property type="term" value="P:glutaminyl-tRNAGln biosynthesis via transamidation"/>
    <property type="evidence" value="ECO:0007669"/>
    <property type="project" value="TreeGrafter"/>
</dbReference>
<dbReference type="Pfam" id="PF02686">
    <property type="entry name" value="GatC"/>
    <property type="match status" value="1"/>
</dbReference>
<organism evidence="7 8">
    <name type="scientific">Anoxynatronum buryatiense</name>
    <dbReference type="NCBI Taxonomy" id="489973"/>
    <lineage>
        <taxon>Bacteria</taxon>
        <taxon>Bacillati</taxon>
        <taxon>Bacillota</taxon>
        <taxon>Clostridia</taxon>
        <taxon>Eubacteriales</taxon>
        <taxon>Clostridiaceae</taxon>
        <taxon>Anoxynatronum</taxon>
    </lineage>
</organism>
<comment type="function">
    <text evidence="3 6">Allows the formation of correctly charged Asn-tRNA(Asn) or Gln-tRNA(Gln) through the transamidation of misacylated Asp-tRNA(Asn) or Glu-tRNA(Gln) in organisms which lack either or both of asparaginyl-tRNA or glutaminyl-tRNA synthetases. The reaction takes place in the presence of glutamine and ATP through an activated phospho-Asp-tRNA(Asn) or phospho-Glu-tRNA(Gln).</text>
</comment>
<comment type="catalytic activity">
    <reaction evidence="4 6">
        <text>L-aspartyl-tRNA(Asn) + L-glutamine + ATP + H2O = L-asparaginyl-tRNA(Asn) + L-glutamate + ADP + phosphate + 2 H(+)</text>
        <dbReference type="Rhea" id="RHEA:14513"/>
        <dbReference type="Rhea" id="RHEA-COMP:9674"/>
        <dbReference type="Rhea" id="RHEA-COMP:9677"/>
        <dbReference type="ChEBI" id="CHEBI:15377"/>
        <dbReference type="ChEBI" id="CHEBI:15378"/>
        <dbReference type="ChEBI" id="CHEBI:29985"/>
        <dbReference type="ChEBI" id="CHEBI:30616"/>
        <dbReference type="ChEBI" id="CHEBI:43474"/>
        <dbReference type="ChEBI" id="CHEBI:58359"/>
        <dbReference type="ChEBI" id="CHEBI:78515"/>
        <dbReference type="ChEBI" id="CHEBI:78516"/>
        <dbReference type="ChEBI" id="CHEBI:456216"/>
    </reaction>
</comment>
<dbReference type="GO" id="GO:0050567">
    <property type="term" value="F:glutaminyl-tRNA synthase (glutamine-hydrolyzing) activity"/>
    <property type="evidence" value="ECO:0007669"/>
    <property type="project" value="UniProtKB-UniRule"/>
</dbReference>
<evidence type="ECO:0000256" key="2">
    <source>
        <dbReference type="ARBA" id="ARBA00011123"/>
    </source>
</evidence>
<sequence length="95" mass="10861">MRIKPEEVTKVAQLARLSLTEAETLQMTREFDDILAHFAVIDGYDLSEVTAFDPSQAAPVPLREDQSRLFEEQEKLHQNVKQRKDGLIVVPKILD</sequence>
<evidence type="ECO:0000256" key="5">
    <source>
        <dbReference type="ARBA" id="ARBA00047913"/>
    </source>
</evidence>
<dbReference type="Gene3D" id="1.10.20.60">
    <property type="entry name" value="Glu-tRNAGln amidotransferase C subunit, N-terminal domain"/>
    <property type="match status" value="1"/>
</dbReference>
<dbReference type="SUPFAM" id="SSF141000">
    <property type="entry name" value="Glu-tRNAGln amidotransferase C subunit"/>
    <property type="match status" value="1"/>
</dbReference>
<dbReference type="PANTHER" id="PTHR15004">
    <property type="entry name" value="GLUTAMYL-TRNA(GLN) AMIDOTRANSFERASE SUBUNIT C, MITOCHONDRIAL"/>
    <property type="match status" value="1"/>
</dbReference>
<keyword evidence="8" id="KW-1185">Reference proteome</keyword>
<keyword evidence="6" id="KW-0067">ATP-binding</keyword>
<comment type="caution">
    <text evidence="7">The sequence shown here is derived from an EMBL/GenBank/DDBJ whole genome shotgun (WGS) entry which is preliminary data.</text>
</comment>
<proteinExistence type="inferred from homology"/>
<dbReference type="EMBL" id="FXUF01000012">
    <property type="protein sequence ID" value="SMP64796.1"/>
    <property type="molecule type" value="Genomic_DNA"/>
</dbReference>
<dbReference type="GO" id="GO:0006450">
    <property type="term" value="P:regulation of translational fidelity"/>
    <property type="evidence" value="ECO:0007669"/>
    <property type="project" value="InterPro"/>
</dbReference>
<dbReference type="PANTHER" id="PTHR15004:SF0">
    <property type="entry name" value="GLUTAMYL-TRNA(GLN) AMIDOTRANSFERASE SUBUNIT C, MITOCHONDRIAL"/>
    <property type="match status" value="1"/>
</dbReference>
<name>A0AA46AJV0_9CLOT</name>
<comment type="catalytic activity">
    <reaction evidence="5 6">
        <text>L-glutamyl-tRNA(Gln) + L-glutamine + ATP + H2O = L-glutaminyl-tRNA(Gln) + L-glutamate + ADP + phosphate + H(+)</text>
        <dbReference type="Rhea" id="RHEA:17521"/>
        <dbReference type="Rhea" id="RHEA-COMP:9681"/>
        <dbReference type="Rhea" id="RHEA-COMP:9684"/>
        <dbReference type="ChEBI" id="CHEBI:15377"/>
        <dbReference type="ChEBI" id="CHEBI:15378"/>
        <dbReference type="ChEBI" id="CHEBI:29985"/>
        <dbReference type="ChEBI" id="CHEBI:30616"/>
        <dbReference type="ChEBI" id="CHEBI:43474"/>
        <dbReference type="ChEBI" id="CHEBI:58359"/>
        <dbReference type="ChEBI" id="CHEBI:78520"/>
        <dbReference type="ChEBI" id="CHEBI:78521"/>
        <dbReference type="ChEBI" id="CHEBI:456216"/>
    </reaction>
</comment>
<dbReference type="AlphaFoldDB" id="A0AA46AJV0"/>
<evidence type="ECO:0000256" key="6">
    <source>
        <dbReference type="HAMAP-Rule" id="MF_00122"/>
    </source>
</evidence>
<dbReference type="InterPro" id="IPR003837">
    <property type="entry name" value="GatC"/>
</dbReference>
<evidence type="ECO:0000256" key="3">
    <source>
        <dbReference type="ARBA" id="ARBA00024799"/>
    </source>
</evidence>
<keyword evidence="6" id="KW-0547">Nucleotide-binding</keyword>
<reference evidence="7" key="1">
    <citation type="submission" date="2017-05" db="EMBL/GenBank/DDBJ databases">
        <authorList>
            <person name="Varghese N."/>
            <person name="Submissions S."/>
        </authorList>
    </citation>
    <scope>NUCLEOTIDE SEQUENCE</scope>
    <source>
        <strain evidence="7">Su22</strain>
    </source>
</reference>